<organism evidence="1 2">
    <name type="scientific">Portunus trituberculatus</name>
    <name type="common">Swimming crab</name>
    <name type="synonym">Neptunus trituberculatus</name>
    <dbReference type="NCBI Taxonomy" id="210409"/>
    <lineage>
        <taxon>Eukaryota</taxon>
        <taxon>Metazoa</taxon>
        <taxon>Ecdysozoa</taxon>
        <taxon>Arthropoda</taxon>
        <taxon>Crustacea</taxon>
        <taxon>Multicrustacea</taxon>
        <taxon>Malacostraca</taxon>
        <taxon>Eumalacostraca</taxon>
        <taxon>Eucarida</taxon>
        <taxon>Decapoda</taxon>
        <taxon>Pleocyemata</taxon>
        <taxon>Brachyura</taxon>
        <taxon>Eubrachyura</taxon>
        <taxon>Portunoidea</taxon>
        <taxon>Portunidae</taxon>
        <taxon>Portuninae</taxon>
        <taxon>Portunus</taxon>
    </lineage>
</organism>
<accession>A0A5B7IE43</accession>
<dbReference type="AlphaFoldDB" id="A0A5B7IE43"/>
<dbReference type="EMBL" id="VSRR010054298">
    <property type="protein sequence ID" value="MPC80533.1"/>
    <property type="molecule type" value="Genomic_DNA"/>
</dbReference>
<protein>
    <submittedName>
        <fullName evidence="1">Uncharacterized protein</fullName>
    </submittedName>
</protein>
<evidence type="ECO:0000313" key="1">
    <source>
        <dbReference type="EMBL" id="MPC80533.1"/>
    </source>
</evidence>
<dbReference type="Proteomes" id="UP000324222">
    <property type="component" value="Unassembled WGS sequence"/>
</dbReference>
<gene>
    <name evidence="1" type="ORF">E2C01_075113</name>
</gene>
<reference evidence="1 2" key="1">
    <citation type="submission" date="2019-05" db="EMBL/GenBank/DDBJ databases">
        <title>Another draft genome of Portunus trituberculatus and its Hox gene families provides insights of decapod evolution.</title>
        <authorList>
            <person name="Jeong J.-H."/>
            <person name="Song I."/>
            <person name="Kim S."/>
            <person name="Choi T."/>
            <person name="Kim D."/>
            <person name="Ryu S."/>
            <person name="Kim W."/>
        </authorList>
    </citation>
    <scope>NUCLEOTIDE SEQUENCE [LARGE SCALE GENOMIC DNA]</scope>
    <source>
        <tissue evidence="1">Muscle</tissue>
    </source>
</reference>
<evidence type="ECO:0000313" key="2">
    <source>
        <dbReference type="Proteomes" id="UP000324222"/>
    </source>
</evidence>
<name>A0A5B7IE43_PORTR</name>
<comment type="caution">
    <text evidence="1">The sequence shown here is derived from an EMBL/GenBank/DDBJ whole genome shotgun (WGS) entry which is preliminary data.</text>
</comment>
<proteinExistence type="predicted"/>
<keyword evidence="2" id="KW-1185">Reference proteome</keyword>
<sequence length="67" mass="7450">MTTPQHNHRCPVTLTASIPDYPWHCRYRSSIFYHFDLSFLDVSARSSLPYHNGASATQAGLGADVAI</sequence>